<protein>
    <recommendedName>
        <fullName evidence="5">MYND-type domain-containing protein</fullName>
    </recommendedName>
</protein>
<organism evidence="6 7">
    <name type="scientific">Thalassiosira oceanica</name>
    <name type="common">Marine diatom</name>
    <dbReference type="NCBI Taxonomy" id="159749"/>
    <lineage>
        <taxon>Eukaryota</taxon>
        <taxon>Sar</taxon>
        <taxon>Stramenopiles</taxon>
        <taxon>Ochrophyta</taxon>
        <taxon>Bacillariophyta</taxon>
        <taxon>Coscinodiscophyceae</taxon>
        <taxon>Thalassiosirophycidae</taxon>
        <taxon>Thalassiosirales</taxon>
        <taxon>Thalassiosiraceae</taxon>
        <taxon>Thalassiosira</taxon>
    </lineage>
</organism>
<dbReference type="Proteomes" id="UP000266841">
    <property type="component" value="Unassembled WGS sequence"/>
</dbReference>
<dbReference type="PROSITE" id="PS50865">
    <property type="entry name" value="ZF_MYND_2"/>
    <property type="match status" value="1"/>
</dbReference>
<sequence length="184" mass="21212">MDRDEFYFRASVVFALDNTHEEAAKMLGTLHHLERVPEPSPYLACYYTNIAACKDTDGAASYFYGDSVLHLDNHLHGDNIANGYNVWPAVFFWMRKSLDLGFNSCDMGCEDARELLKKWESFAQSLCGNCGRKVQTGEKFKQCSKCKAQWYCCKECQVKAWWAGHKKDCKRARILKFEDYLNAD</sequence>
<keyword evidence="2 4" id="KW-0863">Zinc-finger</keyword>
<keyword evidence="1" id="KW-0479">Metal-binding</keyword>
<dbReference type="Pfam" id="PF01753">
    <property type="entry name" value="zf-MYND"/>
    <property type="match status" value="1"/>
</dbReference>
<dbReference type="SUPFAM" id="SSF144232">
    <property type="entry name" value="HIT/MYND zinc finger-like"/>
    <property type="match status" value="1"/>
</dbReference>
<evidence type="ECO:0000256" key="1">
    <source>
        <dbReference type="ARBA" id="ARBA00022723"/>
    </source>
</evidence>
<dbReference type="GO" id="GO:0008270">
    <property type="term" value="F:zinc ion binding"/>
    <property type="evidence" value="ECO:0007669"/>
    <property type="project" value="UniProtKB-KW"/>
</dbReference>
<evidence type="ECO:0000256" key="4">
    <source>
        <dbReference type="PROSITE-ProRule" id="PRU00134"/>
    </source>
</evidence>
<evidence type="ECO:0000313" key="7">
    <source>
        <dbReference type="Proteomes" id="UP000266841"/>
    </source>
</evidence>
<dbReference type="InterPro" id="IPR002893">
    <property type="entry name" value="Znf_MYND"/>
</dbReference>
<gene>
    <name evidence="6" type="ORF">THAOC_36652</name>
</gene>
<dbReference type="AlphaFoldDB" id="K0RE55"/>
<proteinExistence type="predicted"/>
<evidence type="ECO:0000313" key="6">
    <source>
        <dbReference type="EMBL" id="EJK44782.1"/>
    </source>
</evidence>
<name>K0RE55_THAOC</name>
<dbReference type="EMBL" id="AGNL01049227">
    <property type="protein sequence ID" value="EJK44782.1"/>
    <property type="molecule type" value="Genomic_DNA"/>
</dbReference>
<dbReference type="OrthoDB" id="265717at2759"/>
<dbReference type="eggNOG" id="ENOG502QR5D">
    <property type="taxonomic scope" value="Eukaryota"/>
</dbReference>
<reference evidence="6 7" key="1">
    <citation type="journal article" date="2012" name="Genome Biol.">
        <title>Genome and low-iron response of an oceanic diatom adapted to chronic iron limitation.</title>
        <authorList>
            <person name="Lommer M."/>
            <person name="Specht M."/>
            <person name="Roy A.S."/>
            <person name="Kraemer L."/>
            <person name="Andreson R."/>
            <person name="Gutowska M.A."/>
            <person name="Wolf J."/>
            <person name="Bergner S.V."/>
            <person name="Schilhabel M.B."/>
            <person name="Klostermeier U.C."/>
            <person name="Beiko R.G."/>
            <person name="Rosenstiel P."/>
            <person name="Hippler M."/>
            <person name="Laroche J."/>
        </authorList>
    </citation>
    <scope>NUCLEOTIDE SEQUENCE [LARGE SCALE GENOMIC DNA]</scope>
    <source>
        <strain evidence="6 7">CCMP1005</strain>
    </source>
</reference>
<dbReference type="PROSITE" id="PS01360">
    <property type="entry name" value="ZF_MYND_1"/>
    <property type="match status" value="1"/>
</dbReference>
<evidence type="ECO:0000259" key="5">
    <source>
        <dbReference type="PROSITE" id="PS50865"/>
    </source>
</evidence>
<dbReference type="Gene3D" id="6.10.140.2220">
    <property type="match status" value="1"/>
</dbReference>
<keyword evidence="7" id="KW-1185">Reference proteome</keyword>
<evidence type="ECO:0000256" key="2">
    <source>
        <dbReference type="ARBA" id="ARBA00022771"/>
    </source>
</evidence>
<feature type="domain" description="MYND-type" evidence="5">
    <location>
        <begin position="127"/>
        <end position="169"/>
    </location>
</feature>
<keyword evidence="3" id="KW-0862">Zinc</keyword>
<evidence type="ECO:0000256" key="3">
    <source>
        <dbReference type="ARBA" id="ARBA00022833"/>
    </source>
</evidence>
<comment type="caution">
    <text evidence="6">The sequence shown here is derived from an EMBL/GenBank/DDBJ whole genome shotgun (WGS) entry which is preliminary data.</text>
</comment>
<accession>K0RE55</accession>